<accession>A0A5C6D3J4</accession>
<dbReference type="EMBL" id="SJPV01000021">
    <property type="protein sequence ID" value="TWU30685.1"/>
    <property type="molecule type" value="Genomic_DNA"/>
</dbReference>
<comment type="caution">
    <text evidence="1">The sequence shown here is derived from an EMBL/GenBank/DDBJ whole genome shotgun (WGS) entry which is preliminary data.</text>
</comment>
<dbReference type="AlphaFoldDB" id="A0A5C6D3J4"/>
<reference evidence="1 2" key="1">
    <citation type="submission" date="2019-02" db="EMBL/GenBank/DDBJ databases">
        <title>Deep-cultivation of Planctomycetes and their phenomic and genomic characterization uncovers novel biology.</title>
        <authorList>
            <person name="Wiegand S."/>
            <person name="Jogler M."/>
            <person name="Boedeker C."/>
            <person name="Pinto D."/>
            <person name="Vollmers J."/>
            <person name="Rivas-Marin E."/>
            <person name="Kohn T."/>
            <person name="Peeters S.H."/>
            <person name="Heuer A."/>
            <person name="Rast P."/>
            <person name="Oberbeckmann S."/>
            <person name="Bunk B."/>
            <person name="Jeske O."/>
            <person name="Meyerdierks A."/>
            <person name="Storesund J.E."/>
            <person name="Kallscheuer N."/>
            <person name="Luecker S."/>
            <person name="Lage O.M."/>
            <person name="Pohl T."/>
            <person name="Merkel B.J."/>
            <person name="Hornburger P."/>
            <person name="Mueller R.-W."/>
            <person name="Bruemmer F."/>
            <person name="Labrenz M."/>
            <person name="Spormann A.M."/>
            <person name="Op Den Camp H."/>
            <person name="Overmann J."/>
            <person name="Amann R."/>
            <person name="Jetten M.S.M."/>
            <person name="Mascher T."/>
            <person name="Medema M.H."/>
            <person name="Devos D.P."/>
            <person name="Kaster A.-K."/>
            <person name="Ovreas L."/>
            <person name="Rohde M."/>
            <person name="Galperin M.Y."/>
            <person name="Jogler C."/>
        </authorList>
    </citation>
    <scope>NUCLEOTIDE SEQUENCE [LARGE SCALE GENOMIC DNA]</scope>
    <source>
        <strain evidence="1 2">Poly41</strain>
    </source>
</reference>
<protein>
    <submittedName>
        <fullName evidence="1">Uncharacterized protein</fullName>
    </submittedName>
</protein>
<organism evidence="1 2">
    <name type="scientific">Novipirellula artificiosorum</name>
    <dbReference type="NCBI Taxonomy" id="2528016"/>
    <lineage>
        <taxon>Bacteria</taxon>
        <taxon>Pseudomonadati</taxon>
        <taxon>Planctomycetota</taxon>
        <taxon>Planctomycetia</taxon>
        <taxon>Pirellulales</taxon>
        <taxon>Pirellulaceae</taxon>
        <taxon>Novipirellula</taxon>
    </lineage>
</organism>
<evidence type="ECO:0000313" key="2">
    <source>
        <dbReference type="Proteomes" id="UP000319143"/>
    </source>
</evidence>
<keyword evidence="2" id="KW-1185">Reference proteome</keyword>
<gene>
    <name evidence="1" type="ORF">Poly41_65900</name>
</gene>
<dbReference type="Proteomes" id="UP000319143">
    <property type="component" value="Unassembled WGS sequence"/>
</dbReference>
<proteinExistence type="predicted"/>
<name>A0A5C6D3J4_9BACT</name>
<evidence type="ECO:0000313" key="1">
    <source>
        <dbReference type="EMBL" id="TWU30685.1"/>
    </source>
</evidence>
<sequence length="199" mass="22471">MNREHPYDPEIFGTDSREPFRLGIVPGDERTGPLDLPQPMQPILAEVALEDGEPAWQTMNVWLDAGQTPRFVFPNGPKEGRIIWMKVAEYHKDLWPRFMSEGDRKKGKIGIVGAKQLTLSIAKFPHIRIDEVKVRGPISKNGYTTISCGKIFHKHETTTGFDAGQWAFDVWHDELNRGGEKPETVDLLKSPRAKGSIVL</sequence>